<evidence type="ECO:0000259" key="1">
    <source>
        <dbReference type="Pfam" id="PF12680"/>
    </source>
</evidence>
<dbReference type="InterPro" id="IPR009959">
    <property type="entry name" value="Cyclase_SnoaL-like"/>
</dbReference>
<dbReference type="SUPFAM" id="SSF54427">
    <property type="entry name" value="NTF2-like"/>
    <property type="match status" value="1"/>
</dbReference>
<evidence type="ECO:0000313" key="2">
    <source>
        <dbReference type="EMBL" id="PWQ98058.1"/>
    </source>
</evidence>
<name>A0A317CHM7_9GAMM</name>
<reference evidence="2 3" key="1">
    <citation type="submission" date="2018-05" db="EMBL/GenBank/DDBJ databases">
        <title>Leucothrix arctica sp. nov., isolated from Arctic seawater.</title>
        <authorList>
            <person name="Choi A."/>
            <person name="Baek K."/>
        </authorList>
    </citation>
    <scope>NUCLEOTIDE SEQUENCE [LARGE SCALE GENOMIC DNA]</scope>
    <source>
        <strain evidence="2 3">JCM 18388</strain>
    </source>
</reference>
<dbReference type="InterPro" id="IPR037401">
    <property type="entry name" value="SnoaL-like"/>
</dbReference>
<dbReference type="Gene3D" id="3.10.450.50">
    <property type="match status" value="1"/>
</dbReference>
<gene>
    <name evidence="2" type="ORF">DKW60_08955</name>
</gene>
<organism evidence="2 3">
    <name type="scientific">Leucothrix pacifica</name>
    <dbReference type="NCBI Taxonomy" id="1247513"/>
    <lineage>
        <taxon>Bacteria</taxon>
        <taxon>Pseudomonadati</taxon>
        <taxon>Pseudomonadota</taxon>
        <taxon>Gammaproteobacteria</taxon>
        <taxon>Thiotrichales</taxon>
        <taxon>Thiotrichaceae</taxon>
        <taxon>Leucothrix</taxon>
    </lineage>
</organism>
<dbReference type="PANTHER" id="PTHR38436:SF1">
    <property type="entry name" value="ESTER CYCLASE"/>
    <property type="match status" value="1"/>
</dbReference>
<dbReference type="Pfam" id="PF12680">
    <property type="entry name" value="SnoaL_2"/>
    <property type="match status" value="1"/>
</dbReference>
<accession>A0A317CHM7</accession>
<evidence type="ECO:0000313" key="3">
    <source>
        <dbReference type="Proteomes" id="UP000245539"/>
    </source>
</evidence>
<comment type="caution">
    <text evidence="2">The sequence shown here is derived from an EMBL/GenBank/DDBJ whole genome shotgun (WGS) entry which is preliminary data.</text>
</comment>
<sequence>MSSSLEQNKKSAVAFYKMAYLGEPAKAVELYVGDDYIQHNPVVADGKKGFIDYFEQMSREYPNKDIEFLRTIAEDNLVALHTRQMWPGGDEYVTMDFFRFDSKGKIVEHWDSIQEVPKESANNNTMF</sequence>
<dbReference type="RefSeq" id="WP_109837317.1">
    <property type="nucleotide sequence ID" value="NZ_QGKM01000019.1"/>
</dbReference>
<dbReference type="EMBL" id="QGKM01000019">
    <property type="protein sequence ID" value="PWQ98058.1"/>
    <property type="molecule type" value="Genomic_DNA"/>
</dbReference>
<dbReference type="Proteomes" id="UP000245539">
    <property type="component" value="Unassembled WGS sequence"/>
</dbReference>
<feature type="domain" description="SnoaL-like" evidence="1">
    <location>
        <begin position="15"/>
        <end position="109"/>
    </location>
</feature>
<proteinExistence type="predicted"/>
<dbReference type="AlphaFoldDB" id="A0A317CHM7"/>
<keyword evidence="3" id="KW-1185">Reference proteome</keyword>
<protein>
    <recommendedName>
        <fullName evidence="1">SnoaL-like domain-containing protein</fullName>
    </recommendedName>
</protein>
<dbReference type="InterPro" id="IPR032710">
    <property type="entry name" value="NTF2-like_dom_sf"/>
</dbReference>
<dbReference type="OrthoDB" id="129343at2"/>
<dbReference type="PANTHER" id="PTHR38436">
    <property type="entry name" value="POLYKETIDE CYCLASE SNOAL-LIKE DOMAIN"/>
    <property type="match status" value="1"/>
</dbReference>
<dbReference type="GO" id="GO:0030638">
    <property type="term" value="P:polyketide metabolic process"/>
    <property type="evidence" value="ECO:0007669"/>
    <property type="project" value="InterPro"/>
</dbReference>